<evidence type="ECO:0000256" key="2">
    <source>
        <dbReference type="ARBA" id="ARBA00023315"/>
    </source>
</evidence>
<proteinExistence type="predicted"/>
<dbReference type="OrthoDB" id="9802340at2"/>
<evidence type="ECO:0000259" key="3">
    <source>
        <dbReference type="PROSITE" id="PS51186"/>
    </source>
</evidence>
<dbReference type="Pfam" id="PF00583">
    <property type="entry name" value="Acetyltransf_1"/>
    <property type="match status" value="1"/>
</dbReference>
<keyword evidence="5" id="KW-1185">Reference proteome</keyword>
<dbReference type="GO" id="GO:0016747">
    <property type="term" value="F:acyltransferase activity, transferring groups other than amino-acyl groups"/>
    <property type="evidence" value="ECO:0007669"/>
    <property type="project" value="InterPro"/>
</dbReference>
<dbReference type="KEGG" id="cthd:CDO33_12535"/>
<sequence length="197" mass="23070">MANNNVLVRRMTDYDRDVGYEVANVFVDGYYKDLSFFSKDREKLRNAFKGTFCPDVFYLAEMDGKIAGMLACSNNRQRAMHIDKTMMKRHLGFVMGNLAYYLLKKEFNTPLTYPDNTGYIECVATSEAARGKGVCTALFQHVMQELPYREFILDVADTNQNAYRLYKKLGFSEFMRKQEKHPKLKGFNERVYMKWTK</sequence>
<evidence type="ECO:0000256" key="1">
    <source>
        <dbReference type="ARBA" id="ARBA00022679"/>
    </source>
</evidence>
<dbReference type="PROSITE" id="PS51186">
    <property type="entry name" value="GNAT"/>
    <property type="match status" value="1"/>
</dbReference>
<dbReference type="RefSeq" id="WP_103082255.1">
    <property type="nucleotide sequence ID" value="NZ_CP021850.1"/>
</dbReference>
<dbReference type="SUPFAM" id="SSF55729">
    <property type="entry name" value="Acyl-CoA N-acyltransferases (Nat)"/>
    <property type="match status" value="1"/>
</dbReference>
<dbReference type="EMBL" id="NIOJ01000038">
    <property type="protein sequence ID" value="PNT97323.1"/>
    <property type="molecule type" value="Genomic_DNA"/>
</dbReference>
<dbReference type="Proteomes" id="UP000236151">
    <property type="component" value="Unassembled WGS sequence"/>
</dbReference>
<dbReference type="PANTHER" id="PTHR43420:SF44">
    <property type="entry name" value="ACETYLTRANSFERASE YPEA"/>
    <property type="match status" value="1"/>
</dbReference>
<evidence type="ECO:0000313" key="4">
    <source>
        <dbReference type="EMBL" id="PNT97323.1"/>
    </source>
</evidence>
<dbReference type="Gene3D" id="3.40.630.30">
    <property type="match status" value="1"/>
</dbReference>
<dbReference type="InterPro" id="IPR050680">
    <property type="entry name" value="YpeA/RimI_acetyltransf"/>
</dbReference>
<reference evidence="4 5" key="1">
    <citation type="submission" date="2017-06" db="EMBL/GenBank/DDBJ databases">
        <title>Investigating the central metabolism of Clostridium thermosuccinogenes.</title>
        <authorList>
            <person name="Koendjbiharie J.G."/>
            <person name="van Kranenburg R."/>
        </authorList>
    </citation>
    <scope>NUCLEOTIDE SEQUENCE [LARGE SCALE GENOMIC DNA]</scope>
    <source>
        <strain evidence="4 5">DSM 5806</strain>
    </source>
</reference>
<dbReference type="PANTHER" id="PTHR43420">
    <property type="entry name" value="ACETYLTRANSFERASE"/>
    <property type="match status" value="1"/>
</dbReference>
<dbReference type="AlphaFoldDB" id="A0A2K2FAX9"/>
<dbReference type="CDD" id="cd04301">
    <property type="entry name" value="NAT_SF"/>
    <property type="match status" value="1"/>
</dbReference>
<protein>
    <submittedName>
        <fullName evidence="4">GNAT family N-acetyltransferase</fullName>
    </submittedName>
</protein>
<accession>A0A2K2FAX9</accession>
<name>A0A2K2FAX9_9CLOT</name>
<organism evidence="4 5">
    <name type="scientific">Clostridium thermosuccinogenes</name>
    <dbReference type="NCBI Taxonomy" id="84032"/>
    <lineage>
        <taxon>Bacteria</taxon>
        <taxon>Bacillati</taxon>
        <taxon>Bacillota</taxon>
        <taxon>Clostridia</taxon>
        <taxon>Eubacteriales</taxon>
        <taxon>Clostridiaceae</taxon>
        <taxon>Clostridium</taxon>
    </lineage>
</organism>
<dbReference type="InterPro" id="IPR016181">
    <property type="entry name" value="Acyl_CoA_acyltransferase"/>
</dbReference>
<gene>
    <name evidence="4" type="ORF">CDQ84_13465</name>
</gene>
<keyword evidence="1 4" id="KW-0808">Transferase</keyword>
<keyword evidence="2" id="KW-0012">Acyltransferase</keyword>
<comment type="caution">
    <text evidence="4">The sequence shown here is derived from an EMBL/GenBank/DDBJ whole genome shotgun (WGS) entry which is preliminary data.</text>
</comment>
<feature type="domain" description="N-acetyltransferase" evidence="3">
    <location>
        <begin position="6"/>
        <end position="197"/>
    </location>
</feature>
<dbReference type="InterPro" id="IPR000182">
    <property type="entry name" value="GNAT_dom"/>
</dbReference>
<evidence type="ECO:0000313" key="5">
    <source>
        <dbReference type="Proteomes" id="UP000236151"/>
    </source>
</evidence>